<dbReference type="InterPro" id="IPR013155">
    <property type="entry name" value="M/V/L/I-tRNA-synth_anticd-bd"/>
</dbReference>
<dbReference type="SUPFAM" id="SSF52374">
    <property type="entry name" value="Nucleotidylyl transferase"/>
    <property type="match status" value="1"/>
</dbReference>
<keyword evidence="4 11" id="KW-0436">Ligase</keyword>
<dbReference type="Pfam" id="PF24810">
    <property type="entry name" value="RBD_LARS1"/>
    <property type="match status" value="1"/>
</dbReference>
<dbReference type="NCBIfam" id="TIGR00395">
    <property type="entry name" value="leuS_arch"/>
    <property type="match status" value="1"/>
</dbReference>
<feature type="compositionally biased region" description="Polar residues" evidence="12">
    <location>
        <begin position="1"/>
        <end position="19"/>
    </location>
</feature>
<dbReference type="InterPro" id="IPR004493">
    <property type="entry name" value="Leu-tRNA-synth_Ia_arc/euk"/>
</dbReference>
<proteinExistence type="inferred from homology"/>
<keyword evidence="7 11" id="KW-0648">Protein biosynthesis</keyword>
<evidence type="ECO:0000313" key="17">
    <source>
        <dbReference type="Proteomes" id="UP001212152"/>
    </source>
</evidence>
<dbReference type="GO" id="GO:0005524">
    <property type="term" value="F:ATP binding"/>
    <property type="evidence" value="ECO:0007669"/>
    <property type="project" value="UniProtKB-KW"/>
</dbReference>
<dbReference type="Proteomes" id="UP001212152">
    <property type="component" value="Unassembled WGS sequence"/>
</dbReference>
<dbReference type="Gene3D" id="3.40.50.620">
    <property type="entry name" value="HUPs"/>
    <property type="match status" value="1"/>
</dbReference>
<dbReference type="Pfam" id="PF00133">
    <property type="entry name" value="tRNA-synt_1"/>
    <property type="match status" value="2"/>
</dbReference>
<accession>A0AAD5XNH7</accession>
<evidence type="ECO:0000256" key="5">
    <source>
        <dbReference type="ARBA" id="ARBA00022741"/>
    </source>
</evidence>
<feature type="domain" description="Aminoacyl-tRNA synthetase class Ia" evidence="13">
    <location>
        <begin position="40"/>
        <end position="121"/>
    </location>
</feature>
<evidence type="ECO:0000256" key="9">
    <source>
        <dbReference type="ARBA" id="ARBA00030520"/>
    </source>
</evidence>
<dbReference type="InterPro" id="IPR001412">
    <property type="entry name" value="aa-tRNA-synth_I_CS"/>
</dbReference>
<dbReference type="FunFam" id="3.90.740.10:FF:000001">
    <property type="entry name" value="Leucine--tRNA ligase, cytoplasmic"/>
    <property type="match status" value="1"/>
</dbReference>
<dbReference type="PANTHER" id="PTHR45794:SF1">
    <property type="entry name" value="LEUCINE--TRNA LIGASE, CYTOPLASMIC"/>
    <property type="match status" value="1"/>
</dbReference>
<sequence>MSTIHSEVTATSTTTQSDVAESRKGTQKLEALQKEEKWAQQKWEDERIFEVDAPAPGEPSPPKFMGTFPFPYMNGLLHLGHSFSLTKLEFACGYERLQGKRVLFPFGFHVTGMPIKACADKLKKEIEMFGEDFSGYVAANDEPADAAPKEESVDPTKIVKKHGKAAAKKTGLTYQFQIMRSMGIPNEEIKLFADAKHWLYYFPPGTREDLKDFGLSVDWRRSFFTTDVNPYFDSFVRWQFNTLHKRADPKVKYGERYTIYSPLDGQPCMDHDRASGEGVGVQEYTGIKLQVLMNELTVTGVERDLVKGVPVGQALTTPEFQKALAGRNLYLVAGTLRPETMYGQTNCFVGVDIVYGIYAVNDKEAWVCTPRSARNMAFQKLFGEPGTMKKLGEVKGIDLVGVPLNAPLSKYERVYTLPMEGVLANKGTGVVTSVPSDSPDDYITLQDLKKKAAYYNVQPKWVEPFADSFPSIIRTPNYGDRAAEAAVKKFKINSQKDKLQLTEAKAEVYKEGFYQGTMIIGNHAGKTVQEAKPLIRDELIAQGLAFPYCEPEGMVMSRSGDECVVTLAPQWYIDYGEEGWKKLATLCLADMETYSPETRHQFERTLDWLNQWACSRSFGLGTRLPWDPKYLIESLSDSTIYMAYYTVAHMLQGGVLDGSKRGSGNIGAEQMTDEVWNYVLLNGPMPETTSIPKETLEKMRREFEYFYPLDVRVSGKDLVQNHLTFFIYNHTAIFPQSKWPKGVRVNGHLLLNGEKMSKSTGNFMTIKDALKVFGADATRFALADAGDGVEDANFLEKTADDAILKLYTEREWIEENLAAIKEGGKKLLRTGAYTWNDRVFAAELDKLVADTDAAYKLTWYREALKLAFYEMTTARSEYRKATTGATGAGSSAVQGDSYEGMHVELVLRYIELQTLMMSPITPHWSEYIWSQLLHKPESIKKALWPKQTGTPDEGLLAAAAYIRGLGSKIRSAEDQAARKEKKKKSNAAAAAITTPTSPAEPRLRLFVASSYPAWQDAAITILKSTYKDGVFAGTEKQLLAAAGLMKNKAVMPFVAGIKSAVEADGPAAFERKLAFDEVATLESNLDFVRRELSVLKIKDVELVKAEEVKEDGKFAAEDVRKADMATPSQPTYRIV</sequence>
<dbReference type="GO" id="GO:0002161">
    <property type="term" value="F:aminoacyl-tRNA deacylase activity"/>
    <property type="evidence" value="ECO:0007669"/>
    <property type="project" value="InterPro"/>
</dbReference>
<comment type="caution">
    <text evidence="16">The sequence shown here is derived from an EMBL/GenBank/DDBJ whole genome shotgun (WGS) entry which is preliminary data.</text>
</comment>
<dbReference type="NCBIfam" id="NF008957">
    <property type="entry name" value="PRK12300.1"/>
    <property type="match status" value="1"/>
</dbReference>
<dbReference type="Pfam" id="PF08264">
    <property type="entry name" value="Anticodon_1"/>
    <property type="match status" value="1"/>
</dbReference>
<dbReference type="PANTHER" id="PTHR45794">
    <property type="entry name" value="LEUCYL-TRNA SYNTHETASE"/>
    <property type="match status" value="1"/>
</dbReference>
<evidence type="ECO:0000256" key="4">
    <source>
        <dbReference type="ARBA" id="ARBA00022598"/>
    </source>
</evidence>
<evidence type="ECO:0000256" key="12">
    <source>
        <dbReference type="SAM" id="MobiDB-lite"/>
    </source>
</evidence>
<dbReference type="EC" id="6.1.1.4" evidence="3"/>
<dbReference type="InterPro" id="IPR009008">
    <property type="entry name" value="Val/Leu/Ile-tRNA-synth_edit"/>
</dbReference>
<dbReference type="AlphaFoldDB" id="A0AAD5XNH7"/>
<evidence type="ECO:0000256" key="2">
    <source>
        <dbReference type="ARBA" id="ARBA00005594"/>
    </source>
</evidence>
<evidence type="ECO:0000313" key="16">
    <source>
        <dbReference type="EMBL" id="KAJ3168358.1"/>
    </source>
</evidence>
<dbReference type="GO" id="GO:0004823">
    <property type="term" value="F:leucine-tRNA ligase activity"/>
    <property type="evidence" value="ECO:0007669"/>
    <property type="project" value="UniProtKB-EC"/>
</dbReference>
<evidence type="ECO:0000256" key="11">
    <source>
        <dbReference type="RuleBase" id="RU363035"/>
    </source>
</evidence>
<dbReference type="InterPro" id="IPR009080">
    <property type="entry name" value="tRNAsynth_Ia_anticodon-bd"/>
</dbReference>
<keyword evidence="5 11" id="KW-0547">Nucleotide-binding</keyword>
<keyword evidence="6 11" id="KW-0067">ATP-binding</keyword>
<dbReference type="EMBL" id="JADGJQ010000123">
    <property type="protein sequence ID" value="KAJ3168358.1"/>
    <property type="molecule type" value="Genomic_DNA"/>
</dbReference>
<dbReference type="InterPro" id="IPR002300">
    <property type="entry name" value="aa-tRNA-synth_Ia"/>
</dbReference>
<evidence type="ECO:0000256" key="7">
    <source>
        <dbReference type="ARBA" id="ARBA00022917"/>
    </source>
</evidence>
<evidence type="ECO:0000256" key="8">
    <source>
        <dbReference type="ARBA" id="ARBA00023146"/>
    </source>
</evidence>
<dbReference type="PROSITE" id="PS00178">
    <property type="entry name" value="AA_TRNA_LIGASE_I"/>
    <property type="match status" value="1"/>
</dbReference>
<dbReference type="InterPro" id="IPR014729">
    <property type="entry name" value="Rossmann-like_a/b/a_fold"/>
</dbReference>
<dbReference type="CDD" id="cd07959">
    <property type="entry name" value="Anticodon_Ia_Leu_AEc"/>
    <property type="match status" value="1"/>
</dbReference>
<dbReference type="SUPFAM" id="SSF47323">
    <property type="entry name" value="Anticodon-binding domain of a subclass of class I aminoacyl-tRNA synthetases"/>
    <property type="match status" value="1"/>
</dbReference>
<feature type="domain" description="Methionyl/Valyl/Leucyl/Isoleucyl-tRNA synthetase anticodon-binding" evidence="14">
    <location>
        <begin position="837"/>
        <end position="982"/>
    </location>
</feature>
<comment type="catalytic activity">
    <reaction evidence="10">
        <text>tRNA(Leu) + L-leucine + ATP = L-leucyl-tRNA(Leu) + AMP + diphosphate</text>
        <dbReference type="Rhea" id="RHEA:11688"/>
        <dbReference type="Rhea" id="RHEA-COMP:9613"/>
        <dbReference type="Rhea" id="RHEA-COMP:9622"/>
        <dbReference type="ChEBI" id="CHEBI:30616"/>
        <dbReference type="ChEBI" id="CHEBI:33019"/>
        <dbReference type="ChEBI" id="CHEBI:57427"/>
        <dbReference type="ChEBI" id="CHEBI:78442"/>
        <dbReference type="ChEBI" id="CHEBI:78494"/>
        <dbReference type="ChEBI" id="CHEBI:456215"/>
        <dbReference type="EC" id="6.1.1.4"/>
    </reaction>
</comment>
<feature type="region of interest" description="Disordered" evidence="12">
    <location>
        <begin position="1"/>
        <end position="27"/>
    </location>
</feature>
<organism evidence="16 17">
    <name type="scientific">Geranomyces variabilis</name>
    <dbReference type="NCBI Taxonomy" id="109894"/>
    <lineage>
        <taxon>Eukaryota</taxon>
        <taxon>Fungi</taxon>
        <taxon>Fungi incertae sedis</taxon>
        <taxon>Chytridiomycota</taxon>
        <taxon>Chytridiomycota incertae sedis</taxon>
        <taxon>Chytridiomycetes</taxon>
        <taxon>Spizellomycetales</taxon>
        <taxon>Powellomycetaceae</taxon>
        <taxon>Geranomyces</taxon>
    </lineage>
</organism>
<keyword evidence="17" id="KW-1185">Reference proteome</keyword>
<dbReference type="Gene3D" id="1.10.730.10">
    <property type="entry name" value="Isoleucyl-tRNA Synthetase, Domain 1"/>
    <property type="match status" value="1"/>
</dbReference>
<evidence type="ECO:0000256" key="3">
    <source>
        <dbReference type="ARBA" id="ARBA00013164"/>
    </source>
</evidence>
<gene>
    <name evidence="16" type="primary">CDC60_1</name>
    <name evidence="16" type="ORF">HDU87_001195</name>
</gene>
<evidence type="ECO:0000256" key="1">
    <source>
        <dbReference type="ARBA" id="ARBA00004496"/>
    </source>
</evidence>
<evidence type="ECO:0000259" key="13">
    <source>
        <dbReference type="Pfam" id="PF00133"/>
    </source>
</evidence>
<dbReference type="GO" id="GO:0005737">
    <property type="term" value="C:cytoplasm"/>
    <property type="evidence" value="ECO:0007669"/>
    <property type="project" value="UniProtKB-SubCell"/>
</dbReference>
<dbReference type="GO" id="GO:0006429">
    <property type="term" value="P:leucyl-tRNA aminoacylation"/>
    <property type="evidence" value="ECO:0007669"/>
    <property type="project" value="InterPro"/>
</dbReference>
<evidence type="ECO:0000256" key="6">
    <source>
        <dbReference type="ARBA" id="ARBA00022840"/>
    </source>
</evidence>
<evidence type="ECO:0000259" key="15">
    <source>
        <dbReference type="Pfam" id="PF24810"/>
    </source>
</evidence>
<dbReference type="Gene3D" id="3.90.740.10">
    <property type="entry name" value="Valyl/Leucyl/Isoleucyl-tRNA synthetase, editing domain"/>
    <property type="match status" value="1"/>
</dbReference>
<keyword evidence="8 11" id="KW-0030">Aminoacyl-tRNA synthetase</keyword>
<evidence type="ECO:0000256" key="10">
    <source>
        <dbReference type="ARBA" id="ARBA00047469"/>
    </source>
</evidence>
<feature type="domain" description="Aminoacyl-tRNA synthetase class Ia" evidence="13">
    <location>
        <begin position="191"/>
        <end position="793"/>
    </location>
</feature>
<evidence type="ECO:0000259" key="14">
    <source>
        <dbReference type="Pfam" id="PF08264"/>
    </source>
</evidence>
<comment type="similarity">
    <text evidence="2 11">Belongs to the class-I aminoacyl-tRNA synthetase family.</text>
</comment>
<comment type="subcellular location">
    <subcellularLocation>
        <location evidence="1">Cytoplasm</location>
    </subcellularLocation>
</comment>
<dbReference type="InterPro" id="IPR055416">
    <property type="entry name" value="RBD_LARS1"/>
</dbReference>
<feature type="domain" description="Leucine--tRNA ligase RagD-binding" evidence="15">
    <location>
        <begin position="1007"/>
        <end position="1072"/>
    </location>
</feature>
<name>A0AAD5XNH7_9FUNG</name>
<protein>
    <recommendedName>
        <fullName evidence="3">leucine--tRNA ligase</fullName>
        <ecNumber evidence="3">6.1.1.4</ecNumber>
    </recommendedName>
    <alternativeName>
        <fullName evidence="9">Leucyl-tRNA synthetase</fullName>
    </alternativeName>
</protein>
<reference evidence="16" key="1">
    <citation type="submission" date="2020-05" db="EMBL/GenBank/DDBJ databases">
        <title>Phylogenomic resolution of chytrid fungi.</title>
        <authorList>
            <person name="Stajich J.E."/>
            <person name="Amses K."/>
            <person name="Simmons R."/>
            <person name="Seto K."/>
            <person name="Myers J."/>
            <person name="Bonds A."/>
            <person name="Quandt C.A."/>
            <person name="Barry K."/>
            <person name="Liu P."/>
            <person name="Grigoriev I."/>
            <person name="Longcore J.E."/>
            <person name="James T.Y."/>
        </authorList>
    </citation>
    <scope>NUCLEOTIDE SEQUENCE</scope>
    <source>
        <strain evidence="16">JEL0379</strain>
    </source>
</reference>
<dbReference type="SUPFAM" id="SSF50677">
    <property type="entry name" value="ValRS/IleRS/LeuRS editing domain"/>
    <property type="match status" value="1"/>
</dbReference>